<feature type="compositionally biased region" description="Basic and acidic residues" evidence="1">
    <location>
        <begin position="1"/>
        <end position="17"/>
    </location>
</feature>
<feature type="region of interest" description="Disordered" evidence="1">
    <location>
        <begin position="1"/>
        <end position="112"/>
    </location>
</feature>
<reference evidence="2" key="1">
    <citation type="submission" date="2022-07" db="EMBL/GenBank/DDBJ databases">
        <title>Genome Sequence of Leucocoprinus birnbaumii.</title>
        <authorList>
            <person name="Buettner E."/>
        </authorList>
    </citation>
    <scope>NUCLEOTIDE SEQUENCE</scope>
    <source>
        <strain evidence="2">VT141</strain>
    </source>
</reference>
<comment type="caution">
    <text evidence="2">The sequence shown here is derived from an EMBL/GenBank/DDBJ whole genome shotgun (WGS) entry which is preliminary data.</text>
</comment>
<sequence length="316" mass="34094">MEREEGCRVESHLKDVNAEVDQLDSGNDGSGVFGKEDVKAKKTKKRKRDSTASGKSGKRNGTKKSNAMVEGKEEDGARIVDGPISSSKKDSPPPQRKQKRGEDDDDECINERRPEALKVRDWRHKLQKTFLSHKGLPKDEDMPSIDTLFTTVEQYDKIMIEYLQFSKIGKVMHHIAVLPDDKVPRNAEFKFKDQADALVKRWQQILNANKPANGTPSSAAPTSGTAIAKEDTMLSVLSTVPATQTQTQDSLMGVVPAAAGIDLNGKGADEASTPTAPTDAPPAATEAPASQPEQPIGDVSAPAPVAVQDVNMGDVA</sequence>
<organism evidence="2 3">
    <name type="scientific">Leucocoprinus birnbaumii</name>
    <dbReference type="NCBI Taxonomy" id="56174"/>
    <lineage>
        <taxon>Eukaryota</taxon>
        <taxon>Fungi</taxon>
        <taxon>Dikarya</taxon>
        <taxon>Basidiomycota</taxon>
        <taxon>Agaricomycotina</taxon>
        <taxon>Agaricomycetes</taxon>
        <taxon>Agaricomycetidae</taxon>
        <taxon>Agaricales</taxon>
        <taxon>Agaricineae</taxon>
        <taxon>Agaricaceae</taxon>
        <taxon>Leucocoprinus</taxon>
    </lineage>
</organism>
<name>A0AAD5VJX4_9AGAR</name>
<proteinExistence type="predicted"/>
<keyword evidence="3" id="KW-1185">Reference proteome</keyword>
<feature type="region of interest" description="Disordered" evidence="1">
    <location>
        <begin position="263"/>
        <end position="316"/>
    </location>
</feature>
<evidence type="ECO:0000313" key="3">
    <source>
        <dbReference type="Proteomes" id="UP001213000"/>
    </source>
</evidence>
<evidence type="ECO:0000313" key="2">
    <source>
        <dbReference type="EMBL" id="KAJ3561603.1"/>
    </source>
</evidence>
<dbReference type="AlphaFoldDB" id="A0AAD5VJX4"/>
<feature type="compositionally biased region" description="Low complexity" evidence="1">
    <location>
        <begin position="270"/>
        <end position="295"/>
    </location>
</feature>
<evidence type="ECO:0000256" key="1">
    <source>
        <dbReference type="SAM" id="MobiDB-lite"/>
    </source>
</evidence>
<accession>A0AAD5VJX4</accession>
<protein>
    <recommendedName>
        <fullName evidence="4">TFIIS N-terminal domain-containing protein</fullName>
    </recommendedName>
</protein>
<dbReference type="Proteomes" id="UP001213000">
    <property type="component" value="Unassembled WGS sequence"/>
</dbReference>
<evidence type="ECO:0008006" key="4">
    <source>
        <dbReference type="Google" id="ProtNLM"/>
    </source>
</evidence>
<dbReference type="EMBL" id="JANIEX010000980">
    <property type="protein sequence ID" value="KAJ3561603.1"/>
    <property type="molecule type" value="Genomic_DNA"/>
</dbReference>
<gene>
    <name evidence="2" type="ORF">NP233_g10096</name>
</gene>